<gene>
    <name evidence="1" type="ORF">ZIOFF_016122</name>
</gene>
<keyword evidence="2" id="KW-1185">Reference proteome</keyword>
<proteinExistence type="predicted"/>
<dbReference type="SUPFAM" id="SSF47954">
    <property type="entry name" value="Cyclin-like"/>
    <property type="match status" value="1"/>
</dbReference>
<dbReference type="Gene3D" id="1.10.472.10">
    <property type="entry name" value="Cyclin-like"/>
    <property type="match status" value="1"/>
</dbReference>
<evidence type="ECO:0000313" key="2">
    <source>
        <dbReference type="Proteomes" id="UP000734854"/>
    </source>
</evidence>
<sequence>MLDVSYVSFIRCYRSSLCLQFKPRHIAAGAAFLAARTLNFDVILQPSILCCPTVDGAFLNGGKTSYSAL</sequence>
<dbReference type="Proteomes" id="UP000734854">
    <property type="component" value="Unassembled WGS sequence"/>
</dbReference>
<accession>A0A8J5HKV0</accession>
<dbReference type="AlphaFoldDB" id="A0A8J5HKV0"/>
<comment type="caution">
    <text evidence="1">The sequence shown here is derived from an EMBL/GenBank/DDBJ whole genome shotgun (WGS) entry which is preliminary data.</text>
</comment>
<dbReference type="EMBL" id="JACMSC010000004">
    <property type="protein sequence ID" value="KAG6526145.1"/>
    <property type="molecule type" value="Genomic_DNA"/>
</dbReference>
<protein>
    <submittedName>
        <fullName evidence="1">Uncharacterized protein</fullName>
    </submittedName>
</protein>
<reference evidence="1 2" key="1">
    <citation type="submission" date="2020-08" db="EMBL/GenBank/DDBJ databases">
        <title>Plant Genome Project.</title>
        <authorList>
            <person name="Zhang R.-G."/>
        </authorList>
    </citation>
    <scope>NUCLEOTIDE SEQUENCE [LARGE SCALE GENOMIC DNA]</scope>
    <source>
        <tissue evidence="1">Rhizome</tissue>
    </source>
</reference>
<name>A0A8J5HKV0_ZINOF</name>
<evidence type="ECO:0000313" key="1">
    <source>
        <dbReference type="EMBL" id="KAG6526145.1"/>
    </source>
</evidence>
<dbReference type="InterPro" id="IPR036915">
    <property type="entry name" value="Cyclin-like_sf"/>
</dbReference>
<organism evidence="1 2">
    <name type="scientific">Zingiber officinale</name>
    <name type="common">Ginger</name>
    <name type="synonym">Amomum zingiber</name>
    <dbReference type="NCBI Taxonomy" id="94328"/>
    <lineage>
        <taxon>Eukaryota</taxon>
        <taxon>Viridiplantae</taxon>
        <taxon>Streptophyta</taxon>
        <taxon>Embryophyta</taxon>
        <taxon>Tracheophyta</taxon>
        <taxon>Spermatophyta</taxon>
        <taxon>Magnoliopsida</taxon>
        <taxon>Liliopsida</taxon>
        <taxon>Zingiberales</taxon>
        <taxon>Zingiberaceae</taxon>
        <taxon>Zingiber</taxon>
    </lineage>
</organism>